<reference evidence="1 2" key="1">
    <citation type="journal article" date="2018" name="Front. Plant Sci.">
        <title>Red Clover (Trifolium pratense) and Zigzag Clover (T. medium) - A Picture of Genomic Similarities and Differences.</title>
        <authorList>
            <person name="Dluhosova J."/>
            <person name="Istvanek J."/>
            <person name="Nedelnik J."/>
            <person name="Repkova J."/>
        </authorList>
    </citation>
    <scope>NUCLEOTIDE SEQUENCE [LARGE SCALE GENOMIC DNA]</scope>
    <source>
        <strain evidence="2">cv. 10/8</strain>
        <tissue evidence="1">Leaf</tissue>
    </source>
</reference>
<feature type="non-terminal residue" evidence="1">
    <location>
        <position position="1"/>
    </location>
</feature>
<keyword evidence="2" id="KW-1185">Reference proteome</keyword>
<organism evidence="1 2">
    <name type="scientific">Trifolium medium</name>
    <dbReference type="NCBI Taxonomy" id="97028"/>
    <lineage>
        <taxon>Eukaryota</taxon>
        <taxon>Viridiplantae</taxon>
        <taxon>Streptophyta</taxon>
        <taxon>Embryophyta</taxon>
        <taxon>Tracheophyta</taxon>
        <taxon>Spermatophyta</taxon>
        <taxon>Magnoliopsida</taxon>
        <taxon>eudicotyledons</taxon>
        <taxon>Gunneridae</taxon>
        <taxon>Pentapetalae</taxon>
        <taxon>rosids</taxon>
        <taxon>fabids</taxon>
        <taxon>Fabales</taxon>
        <taxon>Fabaceae</taxon>
        <taxon>Papilionoideae</taxon>
        <taxon>50 kb inversion clade</taxon>
        <taxon>NPAAA clade</taxon>
        <taxon>Hologalegina</taxon>
        <taxon>IRL clade</taxon>
        <taxon>Trifolieae</taxon>
        <taxon>Trifolium</taxon>
    </lineage>
</organism>
<proteinExistence type="predicted"/>
<dbReference type="Proteomes" id="UP000265520">
    <property type="component" value="Unassembled WGS sequence"/>
</dbReference>
<protein>
    <submittedName>
        <fullName evidence="1">Uncharacterized protein</fullName>
    </submittedName>
</protein>
<dbReference type="AlphaFoldDB" id="A0A392RUP2"/>
<evidence type="ECO:0000313" key="2">
    <source>
        <dbReference type="Proteomes" id="UP000265520"/>
    </source>
</evidence>
<evidence type="ECO:0000313" key="1">
    <source>
        <dbReference type="EMBL" id="MCI39774.1"/>
    </source>
</evidence>
<comment type="caution">
    <text evidence="1">The sequence shown here is derived from an EMBL/GenBank/DDBJ whole genome shotgun (WGS) entry which is preliminary data.</text>
</comment>
<accession>A0A392RUP2</accession>
<sequence>AVANVVAGIAVVAIAITAM</sequence>
<dbReference type="EMBL" id="LXQA010271569">
    <property type="protein sequence ID" value="MCI39774.1"/>
    <property type="molecule type" value="Genomic_DNA"/>
</dbReference>
<name>A0A392RUP2_9FABA</name>